<dbReference type="RefSeq" id="WP_121216781.1">
    <property type="nucleotide sequence ID" value="NZ_JBIUBA010000011.1"/>
</dbReference>
<feature type="transmembrane region" description="Helical" evidence="7">
    <location>
        <begin position="12"/>
        <end position="37"/>
    </location>
</feature>
<dbReference type="GO" id="GO:0022857">
    <property type="term" value="F:transmembrane transporter activity"/>
    <property type="evidence" value="ECO:0007669"/>
    <property type="project" value="InterPro"/>
</dbReference>
<evidence type="ECO:0000256" key="6">
    <source>
        <dbReference type="ARBA" id="ARBA00023136"/>
    </source>
</evidence>
<evidence type="ECO:0000256" key="7">
    <source>
        <dbReference type="SAM" id="Phobius"/>
    </source>
</evidence>
<dbReference type="InterPro" id="IPR011701">
    <property type="entry name" value="MFS"/>
</dbReference>
<comment type="caution">
    <text evidence="9">The sequence shown here is derived from an EMBL/GenBank/DDBJ whole genome shotgun (WGS) entry which is preliminary data.</text>
</comment>
<gene>
    <name evidence="9" type="ORF">DFJ66_0041</name>
</gene>
<keyword evidence="6 7" id="KW-0472">Membrane</keyword>
<feature type="transmembrane region" description="Helical" evidence="7">
    <location>
        <begin position="391"/>
        <end position="415"/>
    </location>
</feature>
<sequence length="467" mass="47780">MTTTRTGPRTRLILTALVGAQFMISMDATIVNVALPSIKEQLGFAQADLGWVVNAYALPFGGLLLLGARLGDALGTKKVFVAGTVLFSLASLWCGLADSAVALVAARALQGVGAATMSPVAMTMLVAVFDGRARHRALGWWGAMSGLAGGLGMLLGGLLSTASWRWNFLVAVPVGVLVLVLSRHLDQHRVPRVGRPDVLGAVLSTTGLLLVAYAVVGTERDGWAAWSTSGLLGVALLLLAGFVLWQQKAADPLVPLRIFGNRNVSAGNAVIALTGAIGQITYFMLTLYLQQVLDYGPLASGAVFLPISAVLLLVSTRTAWLIKLVGLRGTLAFGLGVTAVGSLWMSAVPTGGDYLTDVAGPSVVWAFGWGIAQAASFIAGAQGVGPDLAGVASGLIATTYRLGGAIGLAVVVTAAAVRTESAGGSVDALTGGFRLAFLVAAGFAAVAAALCALLQPHRSRTPARTGD</sequence>
<keyword evidence="3" id="KW-1003">Cell membrane</keyword>
<feature type="domain" description="Major facilitator superfamily (MFS) profile" evidence="8">
    <location>
        <begin position="13"/>
        <end position="459"/>
    </location>
</feature>
<proteinExistence type="predicted"/>
<evidence type="ECO:0000259" key="8">
    <source>
        <dbReference type="PROSITE" id="PS50850"/>
    </source>
</evidence>
<evidence type="ECO:0000256" key="3">
    <source>
        <dbReference type="ARBA" id="ARBA00022475"/>
    </source>
</evidence>
<feature type="transmembrane region" description="Helical" evidence="7">
    <location>
        <begin position="223"/>
        <end position="245"/>
    </location>
</feature>
<evidence type="ECO:0000313" key="10">
    <source>
        <dbReference type="Proteomes" id="UP000272729"/>
    </source>
</evidence>
<evidence type="ECO:0000313" key="9">
    <source>
        <dbReference type="EMBL" id="RKT66877.1"/>
    </source>
</evidence>
<protein>
    <submittedName>
        <fullName evidence="9">EmrB/QacA subfamily drug resistance transporter</fullName>
    </submittedName>
</protein>
<evidence type="ECO:0000256" key="4">
    <source>
        <dbReference type="ARBA" id="ARBA00022692"/>
    </source>
</evidence>
<keyword evidence="10" id="KW-1185">Reference proteome</keyword>
<dbReference type="CDD" id="cd17321">
    <property type="entry name" value="MFS_MMR_MDR_like"/>
    <property type="match status" value="1"/>
</dbReference>
<feature type="transmembrane region" description="Helical" evidence="7">
    <location>
        <begin position="326"/>
        <end position="346"/>
    </location>
</feature>
<dbReference type="Gene3D" id="1.20.1720.10">
    <property type="entry name" value="Multidrug resistance protein D"/>
    <property type="match status" value="1"/>
</dbReference>
<feature type="transmembrane region" description="Helical" evidence="7">
    <location>
        <begin position="138"/>
        <end position="160"/>
    </location>
</feature>
<organism evidence="9 10">
    <name type="scientific">Saccharothrix variisporea</name>
    <dbReference type="NCBI Taxonomy" id="543527"/>
    <lineage>
        <taxon>Bacteria</taxon>
        <taxon>Bacillati</taxon>
        <taxon>Actinomycetota</taxon>
        <taxon>Actinomycetes</taxon>
        <taxon>Pseudonocardiales</taxon>
        <taxon>Pseudonocardiaceae</taxon>
        <taxon>Saccharothrix</taxon>
    </lineage>
</organism>
<feature type="transmembrane region" description="Helical" evidence="7">
    <location>
        <begin position="358"/>
        <end position="379"/>
    </location>
</feature>
<dbReference type="SUPFAM" id="SSF103473">
    <property type="entry name" value="MFS general substrate transporter"/>
    <property type="match status" value="1"/>
</dbReference>
<dbReference type="PANTHER" id="PTHR42718">
    <property type="entry name" value="MAJOR FACILITATOR SUPERFAMILY MULTIDRUG TRANSPORTER MFSC"/>
    <property type="match status" value="1"/>
</dbReference>
<dbReference type="GO" id="GO:0005886">
    <property type="term" value="C:plasma membrane"/>
    <property type="evidence" value="ECO:0007669"/>
    <property type="project" value="UniProtKB-SubCell"/>
</dbReference>
<feature type="transmembrane region" description="Helical" evidence="7">
    <location>
        <begin position="49"/>
        <end position="67"/>
    </location>
</feature>
<dbReference type="PROSITE" id="PS50850">
    <property type="entry name" value="MFS"/>
    <property type="match status" value="1"/>
</dbReference>
<evidence type="ECO:0000256" key="5">
    <source>
        <dbReference type="ARBA" id="ARBA00022989"/>
    </source>
</evidence>
<dbReference type="Proteomes" id="UP000272729">
    <property type="component" value="Unassembled WGS sequence"/>
</dbReference>
<feature type="transmembrane region" description="Helical" evidence="7">
    <location>
        <begin position="295"/>
        <end position="314"/>
    </location>
</feature>
<dbReference type="Gene3D" id="1.20.1250.20">
    <property type="entry name" value="MFS general substrate transporter like domains"/>
    <property type="match status" value="1"/>
</dbReference>
<dbReference type="EMBL" id="RBXR01000001">
    <property type="protein sequence ID" value="RKT66877.1"/>
    <property type="molecule type" value="Genomic_DNA"/>
</dbReference>
<keyword evidence="2" id="KW-0813">Transport</keyword>
<feature type="transmembrane region" description="Helical" evidence="7">
    <location>
        <begin position="435"/>
        <end position="454"/>
    </location>
</feature>
<keyword evidence="4 7" id="KW-0812">Transmembrane</keyword>
<dbReference type="PANTHER" id="PTHR42718:SF46">
    <property type="entry name" value="BLR6921 PROTEIN"/>
    <property type="match status" value="1"/>
</dbReference>
<comment type="subcellular location">
    <subcellularLocation>
        <location evidence="1">Cell membrane</location>
        <topology evidence="1">Multi-pass membrane protein</topology>
    </subcellularLocation>
</comment>
<feature type="transmembrane region" description="Helical" evidence="7">
    <location>
        <begin position="79"/>
        <end position="106"/>
    </location>
</feature>
<evidence type="ECO:0000256" key="2">
    <source>
        <dbReference type="ARBA" id="ARBA00022448"/>
    </source>
</evidence>
<feature type="transmembrane region" description="Helical" evidence="7">
    <location>
        <begin position="266"/>
        <end position="289"/>
    </location>
</feature>
<keyword evidence="5 7" id="KW-1133">Transmembrane helix</keyword>
<accession>A0A495WZ15</accession>
<feature type="transmembrane region" description="Helical" evidence="7">
    <location>
        <begin position="166"/>
        <end position="186"/>
    </location>
</feature>
<feature type="transmembrane region" description="Helical" evidence="7">
    <location>
        <begin position="112"/>
        <end position="131"/>
    </location>
</feature>
<dbReference type="PRINTS" id="PR01036">
    <property type="entry name" value="TCRTETB"/>
</dbReference>
<dbReference type="Pfam" id="PF07690">
    <property type="entry name" value="MFS_1"/>
    <property type="match status" value="1"/>
</dbReference>
<evidence type="ECO:0000256" key="1">
    <source>
        <dbReference type="ARBA" id="ARBA00004651"/>
    </source>
</evidence>
<feature type="transmembrane region" description="Helical" evidence="7">
    <location>
        <begin position="198"/>
        <end position="217"/>
    </location>
</feature>
<dbReference type="InterPro" id="IPR020846">
    <property type="entry name" value="MFS_dom"/>
</dbReference>
<dbReference type="AlphaFoldDB" id="A0A495WZ15"/>
<name>A0A495WZ15_9PSEU</name>
<dbReference type="InterPro" id="IPR036259">
    <property type="entry name" value="MFS_trans_sf"/>
</dbReference>
<dbReference type="OrthoDB" id="7375466at2"/>
<reference evidence="9 10" key="1">
    <citation type="submission" date="2018-10" db="EMBL/GenBank/DDBJ databases">
        <title>Sequencing the genomes of 1000 actinobacteria strains.</title>
        <authorList>
            <person name="Klenk H.-P."/>
        </authorList>
    </citation>
    <scope>NUCLEOTIDE SEQUENCE [LARGE SCALE GENOMIC DNA]</scope>
    <source>
        <strain evidence="9 10">DSM 43911</strain>
    </source>
</reference>